<dbReference type="PANTHER" id="PTHR34116">
    <property type="entry name" value="PLASMINOGEN ACTIVATOR INHIBITOR"/>
    <property type="match status" value="1"/>
</dbReference>
<reference evidence="2 3" key="1">
    <citation type="submission" date="2012-08" db="EMBL/GenBank/DDBJ databases">
        <title>Oryza genome evolution.</title>
        <authorList>
            <person name="Wing R.A."/>
        </authorList>
    </citation>
    <scope>NUCLEOTIDE SEQUENCE</scope>
</reference>
<feature type="transmembrane region" description="Helical" evidence="1">
    <location>
        <begin position="89"/>
        <end position="116"/>
    </location>
</feature>
<dbReference type="PANTHER" id="PTHR34116:SF9">
    <property type="entry name" value="OS08G0346600 PROTEIN"/>
    <property type="match status" value="1"/>
</dbReference>
<dbReference type="EnsemblPlants" id="LPERR08G09760.1">
    <property type="protein sequence ID" value="LPERR08G09760.1"/>
    <property type="gene ID" value="LPERR08G09760"/>
</dbReference>
<protein>
    <submittedName>
        <fullName evidence="2">Uncharacterized protein</fullName>
    </submittedName>
</protein>
<dbReference type="eggNOG" id="ENOG502R9CB">
    <property type="taxonomic scope" value="Eukaryota"/>
</dbReference>
<organism evidence="2 3">
    <name type="scientific">Leersia perrieri</name>
    <dbReference type="NCBI Taxonomy" id="77586"/>
    <lineage>
        <taxon>Eukaryota</taxon>
        <taxon>Viridiplantae</taxon>
        <taxon>Streptophyta</taxon>
        <taxon>Embryophyta</taxon>
        <taxon>Tracheophyta</taxon>
        <taxon>Spermatophyta</taxon>
        <taxon>Magnoliopsida</taxon>
        <taxon>Liliopsida</taxon>
        <taxon>Poales</taxon>
        <taxon>Poaceae</taxon>
        <taxon>BOP clade</taxon>
        <taxon>Oryzoideae</taxon>
        <taxon>Oryzeae</taxon>
        <taxon>Oryzinae</taxon>
        <taxon>Leersia</taxon>
    </lineage>
</organism>
<reference evidence="2" key="3">
    <citation type="submission" date="2015-04" db="UniProtKB">
        <authorList>
            <consortium name="EnsemblPlants"/>
        </authorList>
    </citation>
    <scope>IDENTIFICATION</scope>
</reference>
<feature type="transmembrane region" description="Helical" evidence="1">
    <location>
        <begin position="13"/>
        <end position="36"/>
    </location>
</feature>
<reference evidence="3" key="2">
    <citation type="submission" date="2013-12" db="EMBL/GenBank/DDBJ databases">
        <authorList>
            <person name="Yu Y."/>
            <person name="Lee S."/>
            <person name="de Baynast K."/>
            <person name="Wissotski M."/>
            <person name="Liu L."/>
            <person name="Talag J."/>
            <person name="Goicoechea J."/>
            <person name="Angelova A."/>
            <person name="Jetty R."/>
            <person name="Kudrna D."/>
            <person name="Golser W."/>
            <person name="Rivera L."/>
            <person name="Zhang J."/>
            <person name="Wing R."/>
        </authorList>
    </citation>
    <scope>NUCLEOTIDE SEQUENCE</scope>
</reference>
<dbReference type="HOGENOM" id="CLU_077533_0_0_1"/>
<accession>A0A0D9X6Z9</accession>
<keyword evidence="1" id="KW-0812">Transmembrane</keyword>
<proteinExistence type="predicted"/>
<name>A0A0D9X6Z9_9ORYZ</name>
<feature type="transmembrane region" description="Helical" evidence="1">
    <location>
        <begin position="128"/>
        <end position="147"/>
    </location>
</feature>
<keyword evidence="1" id="KW-1133">Transmembrane helix</keyword>
<keyword evidence="1" id="KW-0472">Membrane</keyword>
<evidence type="ECO:0000313" key="3">
    <source>
        <dbReference type="Proteomes" id="UP000032180"/>
    </source>
</evidence>
<feature type="transmembrane region" description="Helical" evidence="1">
    <location>
        <begin position="57"/>
        <end position="77"/>
    </location>
</feature>
<keyword evidence="3" id="KW-1185">Reference proteome</keyword>
<dbReference type="Proteomes" id="UP000032180">
    <property type="component" value="Chromosome 8"/>
</dbReference>
<sequence>MQAAPDDDGGVDFAVAAVAVLVVSFAVAASCVVVSFDARARTRRLRRVLDLGPSMRGARLLLASSAGLLAAAETLRLPLLRDDACAYPAYAAALVLALAAVYGPLLASACWTVAAVAINRRMRARASALAALVVAPLPVQVVALALASVSGRVSSSSPAVFGLVGFLAVAVAAGAALAILVLMPVYDALVLGDEEEGQLLPVVANGDGEDARELDNV</sequence>
<feature type="transmembrane region" description="Helical" evidence="1">
    <location>
        <begin position="159"/>
        <end position="182"/>
    </location>
</feature>
<dbReference type="Gramene" id="LPERR08G09760.1">
    <property type="protein sequence ID" value="LPERR08G09760.1"/>
    <property type="gene ID" value="LPERR08G09760"/>
</dbReference>
<evidence type="ECO:0000256" key="1">
    <source>
        <dbReference type="SAM" id="Phobius"/>
    </source>
</evidence>
<dbReference type="AlphaFoldDB" id="A0A0D9X6Z9"/>
<evidence type="ECO:0000313" key="2">
    <source>
        <dbReference type="EnsemblPlants" id="LPERR08G09760.1"/>
    </source>
</evidence>